<gene>
    <name evidence="1" type="ORF">ABIE21_002988</name>
</gene>
<evidence type="ECO:0000313" key="2">
    <source>
        <dbReference type="Proteomes" id="UP001549257"/>
    </source>
</evidence>
<accession>A0ABV2QR55</accession>
<keyword evidence="2" id="KW-1185">Reference proteome</keyword>
<protein>
    <submittedName>
        <fullName evidence="1">Uncharacterized protein</fullName>
    </submittedName>
</protein>
<comment type="caution">
    <text evidence="1">The sequence shown here is derived from an EMBL/GenBank/DDBJ whole genome shotgun (WGS) entry which is preliminary data.</text>
</comment>
<dbReference type="EMBL" id="JBEPSJ010000004">
    <property type="protein sequence ID" value="MET4583462.1"/>
    <property type="molecule type" value="Genomic_DNA"/>
</dbReference>
<evidence type="ECO:0000313" key="1">
    <source>
        <dbReference type="EMBL" id="MET4583462.1"/>
    </source>
</evidence>
<dbReference type="RefSeq" id="WP_354025634.1">
    <property type="nucleotide sequence ID" value="NZ_JBEPSJ010000004.1"/>
</dbReference>
<sequence length="112" mass="11881">MSKGWAITLLVLVVVVFVGGSTVAALSFVTTLNARPLTVTCIVDSTYGDATQGADDAERPGFSVQTSGAAACEDFYVRDLDVRAQIEVGETYDFTITNLIGYTNVVAVRPAR</sequence>
<proteinExistence type="predicted"/>
<dbReference type="Proteomes" id="UP001549257">
    <property type="component" value="Unassembled WGS sequence"/>
</dbReference>
<name>A0ABV2QR55_9MICO</name>
<organism evidence="1 2">
    <name type="scientific">Conyzicola nivalis</name>
    <dbReference type="NCBI Taxonomy" id="1477021"/>
    <lineage>
        <taxon>Bacteria</taxon>
        <taxon>Bacillati</taxon>
        <taxon>Actinomycetota</taxon>
        <taxon>Actinomycetes</taxon>
        <taxon>Micrococcales</taxon>
        <taxon>Microbacteriaceae</taxon>
        <taxon>Conyzicola</taxon>
    </lineage>
</organism>
<reference evidence="1 2" key="1">
    <citation type="submission" date="2024-06" db="EMBL/GenBank/DDBJ databases">
        <title>Sorghum-associated microbial communities from plants grown in Nebraska, USA.</title>
        <authorList>
            <person name="Schachtman D."/>
        </authorList>
    </citation>
    <scope>NUCLEOTIDE SEQUENCE [LARGE SCALE GENOMIC DNA]</scope>
    <source>
        <strain evidence="1 2">2857</strain>
    </source>
</reference>